<evidence type="ECO:0000256" key="6">
    <source>
        <dbReference type="SAM" id="Phobius"/>
    </source>
</evidence>
<dbReference type="InterPro" id="IPR005829">
    <property type="entry name" value="Sugar_transporter_CS"/>
</dbReference>
<dbReference type="PROSITE" id="PS50850">
    <property type="entry name" value="MFS"/>
    <property type="match status" value="1"/>
</dbReference>
<dbReference type="PROSITE" id="PS00217">
    <property type="entry name" value="SUGAR_TRANSPORT_2"/>
    <property type="match status" value="1"/>
</dbReference>
<dbReference type="InterPro" id="IPR050360">
    <property type="entry name" value="MFS_Sugar_Transporters"/>
</dbReference>
<keyword evidence="9" id="KW-1185">Reference proteome</keyword>
<dbReference type="GO" id="GO:0005351">
    <property type="term" value="F:carbohydrate:proton symporter activity"/>
    <property type="evidence" value="ECO:0007669"/>
    <property type="project" value="TreeGrafter"/>
</dbReference>
<dbReference type="SUPFAM" id="SSF103473">
    <property type="entry name" value="MFS general substrate transporter"/>
    <property type="match status" value="1"/>
</dbReference>
<evidence type="ECO:0000313" key="9">
    <source>
        <dbReference type="Proteomes" id="UP000288429"/>
    </source>
</evidence>
<comment type="similarity">
    <text evidence="2">Belongs to the major facilitator superfamily. Sugar transporter (TC 2.A.1.1) family.</text>
</comment>
<feature type="transmembrane region" description="Helical" evidence="6">
    <location>
        <begin position="109"/>
        <end position="130"/>
    </location>
</feature>
<feature type="transmembrane region" description="Helical" evidence="6">
    <location>
        <begin position="197"/>
        <end position="219"/>
    </location>
</feature>
<feature type="transmembrane region" description="Helical" evidence="6">
    <location>
        <begin position="231"/>
        <end position="248"/>
    </location>
</feature>
<feature type="transmembrane region" description="Helical" evidence="6">
    <location>
        <begin position="447"/>
        <end position="471"/>
    </location>
</feature>
<keyword evidence="4 6" id="KW-1133">Transmembrane helix</keyword>
<proteinExistence type="inferred from homology"/>
<dbReference type="Pfam" id="PF00083">
    <property type="entry name" value="Sugar_tr"/>
    <property type="match status" value="1"/>
</dbReference>
<dbReference type="GO" id="GO:0016020">
    <property type="term" value="C:membrane"/>
    <property type="evidence" value="ECO:0007669"/>
    <property type="project" value="UniProtKB-SubCell"/>
</dbReference>
<keyword evidence="5 6" id="KW-0472">Membrane</keyword>
<dbReference type="AlphaFoldDB" id="A0A428T5C5"/>
<protein>
    <recommendedName>
        <fullName evidence="7">Major facilitator superfamily (MFS) profile domain-containing protein</fullName>
    </recommendedName>
</protein>
<keyword evidence="3 6" id="KW-0812">Transmembrane</keyword>
<evidence type="ECO:0000256" key="2">
    <source>
        <dbReference type="ARBA" id="ARBA00010992"/>
    </source>
</evidence>
<dbReference type="PANTHER" id="PTHR48022">
    <property type="entry name" value="PLASTIDIC GLUCOSE TRANSPORTER 4"/>
    <property type="match status" value="1"/>
</dbReference>
<dbReference type="EMBL" id="NIZV01000259">
    <property type="protein sequence ID" value="RSL97228.1"/>
    <property type="molecule type" value="Genomic_DNA"/>
</dbReference>
<dbReference type="PANTHER" id="PTHR48022:SF2">
    <property type="entry name" value="PLASTIDIC GLUCOSE TRANSPORTER 4"/>
    <property type="match status" value="1"/>
</dbReference>
<feature type="transmembrane region" description="Helical" evidence="6">
    <location>
        <begin position="352"/>
        <end position="373"/>
    </location>
</feature>
<accession>A0A428T5C5</accession>
<evidence type="ECO:0000256" key="4">
    <source>
        <dbReference type="ARBA" id="ARBA00022989"/>
    </source>
</evidence>
<feature type="transmembrane region" description="Helical" evidence="6">
    <location>
        <begin position="410"/>
        <end position="435"/>
    </location>
</feature>
<evidence type="ECO:0000313" key="8">
    <source>
        <dbReference type="EMBL" id="RSL97228.1"/>
    </source>
</evidence>
<dbReference type="Gene3D" id="1.20.1250.20">
    <property type="entry name" value="MFS general substrate transporter like domains"/>
    <property type="match status" value="1"/>
</dbReference>
<dbReference type="InterPro" id="IPR036259">
    <property type="entry name" value="MFS_trans_sf"/>
</dbReference>
<evidence type="ECO:0000259" key="7">
    <source>
        <dbReference type="PROSITE" id="PS50850"/>
    </source>
</evidence>
<evidence type="ECO:0000256" key="5">
    <source>
        <dbReference type="ARBA" id="ARBA00023136"/>
    </source>
</evidence>
<feature type="domain" description="Major facilitator superfamily (MFS) profile" evidence="7">
    <location>
        <begin position="61"/>
        <end position="504"/>
    </location>
</feature>
<name>A0A428T5C5_9HYPO</name>
<organism evidence="8 9">
    <name type="scientific">Fusarium ambrosium</name>
    <dbReference type="NCBI Taxonomy" id="131363"/>
    <lineage>
        <taxon>Eukaryota</taxon>
        <taxon>Fungi</taxon>
        <taxon>Dikarya</taxon>
        <taxon>Ascomycota</taxon>
        <taxon>Pezizomycotina</taxon>
        <taxon>Sordariomycetes</taxon>
        <taxon>Hypocreomycetidae</taxon>
        <taxon>Hypocreales</taxon>
        <taxon>Nectriaceae</taxon>
        <taxon>Fusarium</taxon>
        <taxon>Fusarium solani species complex</taxon>
    </lineage>
</organism>
<evidence type="ECO:0000256" key="1">
    <source>
        <dbReference type="ARBA" id="ARBA00004141"/>
    </source>
</evidence>
<feature type="transmembrane region" description="Helical" evidence="6">
    <location>
        <begin position="483"/>
        <end position="500"/>
    </location>
</feature>
<sequence length="545" mass="59940">MAPYEKPTDDVAQHQEVVHQVENDPSTSLAAVAAAKGQTTTGYESMTVWETIKAFKICCLVCFAAAFSAATDGYQIALIGNIVANPGFVEQFGTIRDGNGKVALDSPILSAWASVGNVGQIIGMVSLPFLSGQLGRKAAMYALWFVLAISVAVECVAREWQTWLGAKLLGGVGVGCMQTTIPTYISEVAPTRVRGTFLTCYSLWWITGQFFAPVALQVIGQYDPMNFRLPIYTQWSQIGLMLIVYLCIPESPAWCLSMGSPERARKSLQFLYKDAPDFDIDHHCQVTLITLEHEREVAARLKCEKWYSIFRGVDGFRTIVSCCTLMAQMFIGMGLFFTYGSYFYQQAGMDDPFMATCITSGISILASLIVVYFSETIGRRPLATWGTTICWACNVFVGILGVVPQVHATHILLVLFAVFWNIGLVANTAVGYGYIGEISSQRLRHFTAGFAAASTCVVGVGLNFLIAPMISASEWNWGLKTCWFFAGTGAICTAAVWLLVPETSGRSPAELDELFERKIKPWQFRQTTTATQDLIEESKRKTEQV</sequence>
<reference evidence="8 9" key="1">
    <citation type="submission" date="2017-06" db="EMBL/GenBank/DDBJ databases">
        <title>Cmopartive genomic analysis of Ambrosia Fusariam Clade fungi.</title>
        <authorList>
            <person name="Stajich J.E."/>
            <person name="Carrillo J."/>
            <person name="Kijimoto T."/>
            <person name="Eskalen A."/>
            <person name="O'Donnell K."/>
            <person name="Kasson M."/>
        </authorList>
    </citation>
    <scope>NUCLEOTIDE SEQUENCE [LARGE SCALE GENOMIC DNA]</scope>
    <source>
        <strain evidence="8 9">NRRL 20438</strain>
    </source>
</reference>
<dbReference type="Proteomes" id="UP000288429">
    <property type="component" value="Unassembled WGS sequence"/>
</dbReference>
<dbReference type="FunFam" id="1.20.1250.20:FF:000078">
    <property type="entry name" value="MFS maltose transporter, putative"/>
    <property type="match status" value="1"/>
</dbReference>
<comment type="caution">
    <text evidence="8">The sequence shown here is derived from an EMBL/GenBank/DDBJ whole genome shotgun (WGS) entry which is preliminary data.</text>
</comment>
<gene>
    <name evidence="8" type="ORF">CDV31_013136</name>
</gene>
<dbReference type="InterPro" id="IPR020846">
    <property type="entry name" value="MFS_dom"/>
</dbReference>
<comment type="subcellular location">
    <subcellularLocation>
        <location evidence="1">Membrane</location>
        <topology evidence="1">Multi-pass membrane protein</topology>
    </subcellularLocation>
</comment>
<feature type="transmembrane region" description="Helical" evidence="6">
    <location>
        <begin position="318"/>
        <end position="340"/>
    </location>
</feature>
<feature type="transmembrane region" description="Helical" evidence="6">
    <location>
        <begin position="385"/>
        <end position="404"/>
    </location>
</feature>
<dbReference type="InterPro" id="IPR005828">
    <property type="entry name" value="MFS_sugar_transport-like"/>
</dbReference>
<evidence type="ECO:0000256" key="3">
    <source>
        <dbReference type="ARBA" id="ARBA00022692"/>
    </source>
</evidence>